<evidence type="ECO:0000256" key="1">
    <source>
        <dbReference type="SAM" id="MobiDB-lite"/>
    </source>
</evidence>
<organism evidence="5 6">
    <name type="scientific">Rhodococcus gannanensis</name>
    <dbReference type="NCBI Taxonomy" id="1960308"/>
    <lineage>
        <taxon>Bacteria</taxon>
        <taxon>Bacillati</taxon>
        <taxon>Actinomycetota</taxon>
        <taxon>Actinomycetes</taxon>
        <taxon>Mycobacteriales</taxon>
        <taxon>Nocardiaceae</taxon>
        <taxon>Rhodococcus</taxon>
    </lineage>
</organism>
<gene>
    <name evidence="5" type="ORF">ACFSJG_15195</name>
</gene>
<evidence type="ECO:0000313" key="6">
    <source>
        <dbReference type="Proteomes" id="UP001597286"/>
    </source>
</evidence>
<evidence type="ECO:0000259" key="4">
    <source>
        <dbReference type="Pfam" id="PF11887"/>
    </source>
</evidence>
<dbReference type="EMBL" id="JBHUFB010000012">
    <property type="protein sequence ID" value="MFD1813565.1"/>
    <property type="molecule type" value="Genomic_DNA"/>
</dbReference>
<proteinExistence type="predicted"/>
<keyword evidence="2" id="KW-0812">Transmembrane</keyword>
<feature type="region of interest" description="Disordered" evidence="1">
    <location>
        <begin position="389"/>
        <end position="462"/>
    </location>
</feature>
<dbReference type="NCBIfam" id="TIGR00996">
    <property type="entry name" value="Mtu_fam_mce"/>
    <property type="match status" value="1"/>
</dbReference>
<keyword evidence="2" id="KW-1133">Transmembrane helix</keyword>
<dbReference type="Proteomes" id="UP001597286">
    <property type="component" value="Unassembled WGS sequence"/>
</dbReference>
<keyword evidence="2" id="KW-0472">Membrane</keyword>
<keyword evidence="6" id="KW-1185">Reference proteome</keyword>
<dbReference type="Pfam" id="PF02470">
    <property type="entry name" value="MlaD"/>
    <property type="match status" value="1"/>
</dbReference>
<feature type="compositionally biased region" description="Polar residues" evidence="1">
    <location>
        <begin position="449"/>
        <end position="462"/>
    </location>
</feature>
<feature type="domain" description="Mammalian cell entry C-terminal" evidence="4">
    <location>
        <begin position="121"/>
        <end position="295"/>
    </location>
</feature>
<dbReference type="InterPro" id="IPR005693">
    <property type="entry name" value="Mce"/>
</dbReference>
<evidence type="ECO:0000256" key="2">
    <source>
        <dbReference type="SAM" id="Phobius"/>
    </source>
</evidence>
<dbReference type="InterPro" id="IPR003399">
    <property type="entry name" value="Mce/MlaD"/>
</dbReference>
<feature type="transmembrane region" description="Helical" evidence="2">
    <location>
        <begin position="12"/>
        <end position="32"/>
    </location>
</feature>
<sequence length="462" mass="49477">MRLTPFVRTQLIVFSVLTVVGLFVMATAYVRVPAMLGVGQYRVTVRLDASGGLYPHANVTFLGTTVGTVDAVVLRTDGVNAELSLAERFSIPADVDARVRSVSAIGEQYVDLVPSGSASDADLADGDVIPVDRTQLPQDVGEILDQADRLLDSVADTELRDLLSGAFEAFNGTGPDLQRLLDSAHLLVQEAEANSDQTRLLIDQAGPLLDTQVVGSDDIRSWTDDLTRVTGRLRESEPTLESLVDTAPGALGEANRLFDDLRPTLPLLLANLVSVGQVTSTYNPGIEQVLVVFPPLVAALGTTVRGPLEDGALVDFHLQFEDPPACTTGFLSSTQWRSPTDTTVVDTPDNLFCKVPQDSPMVVRGARNLPCMEYPGRRAATVEACRSGEPYVPEGTNPWRSDTPAPEVRPSSDTTTAARQYDPQTGVFVGPDGRRYTQPGIAPGGAARTASSWQDMMTAQQG</sequence>
<name>A0ABW4P948_9NOCA</name>
<dbReference type="InterPro" id="IPR052336">
    <property type="entry name" value="MlaD_Phospholipid_Transporter"/>
</dbReference>
<dbReference type="RefSeq" id="WP_378486074.1">
    <property type="nucleotide sequence ID" value="NZ_JBHUFB010000012.1"/>
</dbReference>
<dbReference type="InterPro" id="IPR024516">
    <property type="entry name" value="Mce_C"/>
</dbReference>
<feature type="domain" description="Mce/MlaD" evidence="3">
    <location>
        <begin position="40"/>
        <end position="114"/>
    </location>
</feature>
<evidence type="ECO:0000313" key="5">
    <source>
        <dbReference type="EMBL" id="MFD1813565.1"/>
    </source>
</evidence>
<dbReference type="PANTHER" id="PTHR33371:SF16">
    <property type="entry name" value="MCE-FAMILY PROTEIN MCE3F"/>
    <property type="match status" value="1"/>
</dbReference>
<dbReference type="Pfam" id="PF11887">
    <property type="entry name" value="Mce4_CUP1"/>
    <property type="match status" value="1"/>
</dbReference>
<comment type="caution">
    <text evidence="5">The sequence shown here is derived from an EMBL/GenBank/DDBJ whole genome shotgun (WGS) entry which is preliminary data.</text>
</comment>
<reference evidence="6" key="1">
    <citation type="journal article" date="2019" name="Int. J. Syst. Evol. Microbiol.">
        <title>The Global Catalogue of Microorganisms (GCM) 10K type strain sequencing project: providing services to taxonomists for standard genome sequencing and annotation.</title>
        <authorList>
            <consortium name="The Broad Institute Genomics Platform"/>
            <consortium name="The Broad Institute Genome Sequencing Center for Infectious Disease"/>
            <person name="Wu L."/>
            <person name="Ma J."/>
        </authorList>
    </citation>
    <scope>NUCLEOTIDE SEQUENCE [LARGE SCALE GENOMIC DNA]</scope>
    <source>
        <strain evidence="6">DT72</strain>
    </source>
</reference>
<protein>
    <submittedName>
        <fullName evidence="5">MCE family protein</fullName>
    </submittedName>
</protein>
<dbReference type="PANTHER" id="PTHR33371">
    <property type="entry name" value="INTERMEMBRANE PHOSPHOLIPID TRANSPORT SYSTEM BINDING PROTEIN MLAD-RELATED"/>
    <property type="match status" value="1"/>
</dbReference>
<evidence type="ECO:0000259" key="3">
    <source>
        <dbReference type="Pfam" id="PF02470"/>
    </source>
</evidence>
<accession>A0ABW4P948</accession>